<dbReference type="PROSITE" id="PS51257">
    <property type="entry name" value="PROKAR_LIPOPROTEIN"/>
    <property type="match status" value="1"/>
</dbReference>
<evidence type="ECO:0000256" key="1">
    <source>
        <dbReference type="ARBA" id="ARBA00022801"/>
    </source>
</evidence>
<dbReference type="Gene3D" id="2.40.260.10">
    <property type="entry name" value="Sortase"/>
    <property type="match status" value="1"/>
</dbReference>
<keyword evidence="1" id="KW-0378">Hydrolase</keyword>
<gene>
    <name evidence="3" type="ORF">GCM10009775_03410</name>
</gene>
<proteinExistence type="predicted"/>
<dbReference type="Pfam" id="PF04203">
    <property type="entry name" value="Sortase"/>
    <property type="match status" value="1"/>
</dbReference>
<reference evidence="3 4" key="1">
    <citation type="journal article" date="2019" name="Int. J. Syst. Evol. Microbiol.">
        <title>The Global Catalogue of Microorganisms (GCM) 10K type strain sequencing project: providing services to taxonomists for standard genome sequencing and annotation.</title>
        <authorList>
            <consortium name="The Broad Institute Genomics Platform"/>
            <consortium name="The Broad Institute Genome Sequencing Center for Infectious Disease"/>
            <person name="Wu L."/>
            <person name="Ma J."/>
        </authorList>
    </citation>
    <scope>NUCLEOTIDE SEQUENCE [LARGE SCALE GENOMIC DNA]</scope>
    <source>
        <strain evidence="3 4">JCM 14900</strain>
    </source>
</reference>
<evidence type="ECO:0000256" key="2">
    <source>
        <dbReference type="SAM" id="SignalP"/>
    </source>
</evidence>
<accession>A0ABN2P7M4</accession>
<dbReference type="InterPro" id="IPR042001">
    <property type="entry name" value="Sortase_F"/>
</dbReference>
<name>A0ABN2P7M4_9MICO</name>
<dbReference type="SUPFAM" id="SSF63817">
    <property type="entry name" value="Sortase"/>
    <property type="match status" value="1"/>
</dbReference>
<evidence type="ECO:0000313" key="3">
    <source>
        <dbReference type="EMBL" id="GAA1914078.1"/>
    </source>
</evidence>
<feature type="signal peptide" evidence="2">
    <location>
        <begin position="1"/>
        <end position="22"/>
    </location>
</feature>
<dbReference type="EMBL" id="BAAAOF010000001">
    <property type="protein sequence ID" value="GAA1914078.1"/>
    <property type="molecule type" value="Genomic_DNA"/>
</dbReference>
<dbReference type="InterPro" id="IPR005754">
    <property type="entry name" value="Sortase"/>
</dbReference>
<feature type="chain" id="PRO_5045235371" evidence="2">
    <location>
        <begin position="23"/>
        <end position="207"/>
    </location>
</feature>
<keyword evidence="2" id="KW-0732">Signal</keyword>
<dbReference type="CDD" id="cd05829">
    <property type="entry name" value="Sortase_F"/>
    <property type="match status" value="1"/>
</dbReference>
<evidence type="ECO:0000313" key="4">
    <source>
        <dbReference type="Proteomes" id="UP001501343"/>
    </source>
</evidence>
<keyword evidence="4" id="KW-1185">Reference proteome</keyword>
<comment type="caution">
    <text evidence="3">The sequence shown here is derived from an EMBL/GenBank/DDBJ whole genome shotgun (WGS) entry which is preliminary data.</text>
</comment>
<dbReference type="InterPro" id="IPR023365">
    <property type="entry name" value="Sortase_dom-sf"/>
</dbReference>
<dbReference type="RefSeq" id="WP_248149042.1">
    <property type="nucleotide sequence ID" value="NZ_BAAAOF010000001.1"/>
</dbReference>
<organism evidence="3 4">
    <name type="scientific">Microbacterium aoyamense</name>
    <dbReference type="NCBI Taxonomy" id="344166"/>
    <lineage>
        <taxon>Bacteria</taxon>
        <taxon>Bacillati</taxon>
        <taxon>Actinomycetota</taxon>
        <taxon>Actinomycetes</taxon>
        <taxon>Micrococcales</taxon>
        <taxon>Microbacteriaceae</taxon>
        <taxon>Microbacterium</taxon>
    </lineage>
</organism>
<protein>
    <submittedName>
        <fullName evidence="3">Class F sortase</fullName>
    </submittedName>
</protein>
<sequence>MSRPTRVLAALAAGALSVAVLAGCATVDARPAAAPAPVATADPFAAGGLQDPNPRSVTTTTATPVSVSIPSIGVDSTLESLGIGASGELEAPVDFDLAGWYAGGVVPGAIGPAIIAGHVDSVTAPAVFSRIGELADGAEILVSMSDATVLTFVVTGSAQSAKSNFPSDAVYSNVPAPELRLITCAGSFDSSIGHYTDNLIVFAALRP</sequence>
<dbReference type="Proteomes" id="UP001501343">
    <property type="component" value="Unassembled WGS sequence"/>
</dbReference>